<feature type="transmembrane region" description="Helical" evidence="5">
    <location>
        <begin position="332"/>
        <end position="350"/>
    </location>
</feature>
<feature type="transmembrane region" description="Helical" evidence="5">
    <location>
        <begin position="286"/>
        <end position="305"/>
    </location>
</feature>
<evidence type="ECO:0000256" key="2">
    <source>
        <dbReference type="ARBA" id="ARBA00022692"/>
    </source>
</evidence>
<protein>
    <submittedName>
        <fullName evidence="9">Nodulation protein NfeD</fullName>
    </submittedName>
</protein>
<sequence>MKNLFLFLLLTVFAFSQNDAHTVYNLKVQEPLSNNLTKVIINKLKAVDKDSAKVIILEINSSGGKIEAANMICRELDALAESGVPTYAYVTQAQGASALLAIACEKIYMQPGATLGNVVLKTTFGGIDKEGIKVAKDYFTTYAKRHLYPTALMQSMVDPDMEVRQISYRAQPLFKTTEELNEMRSDPTKPNKEIHDKGIVVKRGAVAIFSAKECKDFGICREMYTTKAKLLDALNLTEYNVEKVSNVSSDTLTQLLTNKWIRILCLTLGFLGILIEFLSPGVGVPILGGMSFLFLFFIGGSYAGLVESWEIVIFIFGLGCIALEIFVMPGMIVIGVAGAAMCFAGVLLSMQTFVYPSTQQQVSIFMGNMMAITMSIGANIAIFFSISNLFPNKKPLGPLSLEKADISSEYNEALAKNQELVGKTGKVIATLRPSGRMEMDGEYYDVVTQGGMINAGETVSVLFVEGTRIIVEKAEAEQAQDTEKTEE</sequence>
<keyword evidence="3 5" id="KW-1133">Transmembrane helix</keyword>
<dbReference type="Gene3D" id="3.90.226.10">
    <property type="entry name" value="2-enoyl-CoA Hydratase, Chain A, domain 1"/>
    <property type="match status" value="1"/>
</dbReference>
<dbReference type="AlphaFoldDB" id="A0A5S9IL65"/>
<feature type="domain" description="NfeD-like C-terminal" evidence="6">
    <location>
        <begin position="418"/>
        <end position="473"/>
    </location>
</feature>
<evidence type="ECO:0000313" key="9">
    <source>
        <dbReference type="EMBL" id="BBM83090.1"/>
    </source>
</evidence>
<dbReference type="PANTHER" id="PTHR33507">
    <property type="entry name" value="INNER MEMBRANE PROTEIN YBBJ"/>
    <property type="match status" value="1"/>
</dbReference>
<dbReference type="SUPFAM" id="SSF52096">
    <property type="entry name" value="ClpP/crotonase"/>
    <property type="match status" value="1"/>
</dbReference>
<dbReference type="InterPro" id="IPR002810">
    <property type="entry name" value="NfeD-like_C"/>
</dbReference>
<evidence type="ECO:0000259" key="8">
    <source>
        <dbReference type="Pfam" id="PF25145"/>
    </source>
</evidence>
<evidence type="ECO:0000259" key="6">
    <source>
        <dbReference type="Pfam" id="PF01957"/>
    </source>
</evidence>
<accession>A0A5S9IL65</accession>
<feature type="transmembrane region" description="Helical" evidence="5">
    <location>
        <begin position="362"/>
        <end position="386"/>
    </location>
</feature>
<feature type="transmembrane region" description="Helical" evidence="5">
    <location>
        <begin position="260"/>
        <end position="279"/>
    </location>
</feature>
<evidence type="ECO:0000256" key="3">
    <source>
        <dbReference type="ARBA" id="ARBA00022989"/>
    </source>
</evidence>
<feature type="domain" description="NfeD1b N-terminal" evidence="8">
    <location>
        <begin position="22"/>
        <end position="170"/>
    </location>
</feature>
<feature type="domain" description="NfeD integral membrane" evidence="7">
    <location>
        <begin position="260"/>
        <end position="383"/>
    </location>
</feature>
<evidence type="ECO:0000313" key="10">
    <source>
        <dbReference type="Proteomes" id="UP000326354"/>
    </source>
</evidence>
<dbReference type="InterPro" id="IPR056739">
    <property type="entry name" value="NfeD_membrane"/>
</dbReference>
<dbReference type="RefSeq" id="WP_151967308.1">
    <property type="nucleotide sequence ID" value="NZ_AP019860.1"/>
</dbReference>
<keyword evidence="4 5" id="KW-0472">Membrane</keyword>
<dbReference type="EMBL" id="AP019860">
    <property type="protein sequence ID" value="BBM83090.1"/>
    <property type="molecule type" value="Genomic_DNA"/>
</dbReference>
<dbReference type="KEGG" id="uam:UABAM_01440"/>
<evidence type="ECO:0000259" key="7">
    <source>
        <dbReference type="Pfam" id="PF24961"/>
    </source>
</evidence>
<keyword evidence="2 5" id="KW-0812">Transmembrane</keyword>
<dbReference type="InterPro" id="IPR029045">
    <property type="entry name" value="ClpP/crotonase-like_dom_sf"/>
</dbReference>
<dbReference type="Proteomes" id="UP000326354">
    <property type="component" value="Chromosome"/>
</dbReference>
<dbReference type="Pfam" id="PF24961">
    <property type="entry name" value="NfeD_membrane"/>
    <property type="match status" value="1"/>
</dbReference>
<dbReference type="Pfam" id="PF25145">
    <property type="entry name" value="NfeD1b_N"/>
    <property type="match status" value="1"/>
</dbReference>
<reference evidence="9 10" key="1">
    <citation type="submission" date="2019-08" db="EMBL/GenBank/DDBJ databases">
        <title>Complete genome sequence of Candidatus Uab amorphum.</title>
        <authorList>
            <person name="Shiratori T."/>
            <person name="Suzuki S."/>
            <person name="Kakizawa Y."/>
            <person name="Ishida K."/>
        </authorList>
    </citation>
    <scope>NUCLEOTIDE SEQUENCE [LARGE SCALE GENOMIC DNA]</scope>
    <source>
        <strain evidence="9 10">SRT547</strain>
    </source>
</reference>
<dbReference type="OrthoDB" id="284354at2"/>
<keyword evidence="10" id="KW-1185">Reference proteome</keyword>
<evidence type="ECO:0000256" key="1">
    <source>
        <dbReference type="ARBA" id="ARBA00004141"/>
    </source>
</evidence>
<dbReference type="InterPro" id="IPR056738">
    <property type="entry name" value="NfeD1b_N"/>
</dbReference>
<dbReference type="InterPro" id="IPR012340">
    <property type="entry name" value="NA-bd_OB-fold"/>
</dbReference>
<gene>
    <name evidence="9" type="ORF">UABAM_01440</name>
</gene>
<dbReference type="Pfam" id="PF01957">
    <property type="entry name" value="NfeD"/>
    <property type="match status" value="1"/>
</dbReference>
<evidence type="ECO:0000256" key="4">
    <source>
        <dbReference type="ARBA" id="ARBA00023136"/>
    </source>
</evidence>
<feature type="transmembrane region" description="Helical" evidence="5">
    <location>
        <begin position="311"/>
        <end position="327"/>
    </location>
</feature>
<comment type="subcellular location">
    <subcellularLocation>
        <location evidence="1">Membrane</location>
        <topology evidence="1">Multi-pass membrane protein</topology>
    </subcellularLocation>
</comment>
<dbReference type="Gene3D" id="2.40.50.140">
    <property type="entry name" value="Nucleic acid-binding proteins"/>
    <property type="match status" value="1"/>
</dbReference>
<name>A0A5S9IL65_UABAM</name>
<dbReference type="SUPFAM" id="SSF141322">
    <property type="entry name" value="NfeD domain-like"/>
    <property type="match status" value="1"/>
</dbReference>
<dbReference type="InterPro" id="IPR052165">
    <property type="entry name" value="Membrane_assoc_protease"/>
</dbReference>
<organism evidence="9 10">
    <name type="scientific">Uabimicrobium amorphum</name>
    <dbReference type="NCBI Taxonomy" id="2596890"/>
    <lineage>
        <taxon>Bacteria</taxon>
        <taxon>Pseudomonadati</taxon>
        <taxon>Planctomycetota</taxon>
        <taxon>Candidatus Uabimicrobiia</taxon>
        <taxon>Candidatus Uabimicrobiales</taxon>
        <taxon>Candidatus Uabimicrobiaceae</taxon>
        <taxon>Candidatus Uabimicrobium</taxon>
    </lineage>
</organism>
<dbReference type="GO" id="GO:0005886">
    <property type="term" value="C:plasma membrane"/>
    <property type="evidence" value="ECO:0007669"/>
    <property type="project" value="TreeGrafter"/>
</dbReference>
<dbReference type="PANTHER" id="PTHR33507:SF3">
    <property type="entry name" value="INNER MEMBRANE PROTEIN YBBJ"/>
    <property type="match status" value="1"/>
</dbReference>
<proteinExistence type="predicted"/>
<evidence type="ECO:0000256" key="5">
    <source>
        <dbReference type="SAM" id="Phobius"/>
    </source>
</evidence>